<dbReference type="Proteomes" id="UP001491310">
    <property type="component" value="Unassembled WGS sequence"/>
</dbReference>
<reference evidence="2 3" key="1">
    <citation type="journal article" date="2024" name="Nat. Commun.">
        <title>Phylogenomics reveals the evolutionary origins of lichenization in chlorophyte algae.</title>
        <authorList>
            <person name="Puginier C."/>
            <person name="Libourel C."/>
            <person name="Otte J."/>
            <person name="Skaloud P."/>
            <person name="Haon M."/>
            <person name="Grisel S."/>
            <person name="Petersen M."/>
            <person name="Berrin J.G."/>
            <person name="Delaux P.M."/>
            <person name="Dal Grande F."/>
            <person name="Keller J."/>
        </authorList>
    </citation>
    <scope>NUCLEOTIDE SEQUENCE [LARGE SCALE GENOMIC DNA]</scope>
    <source>
        <strain evidence="2 3">SAG 216-7</strain>
    </source>
</reference>
<comment type="caution">
    <text evidence="2">The sequence shown here is derived from an EMBL/GenBank/DDBJ whole genome shotgun (WGS) entry which is preliminary data.</text>
</comment>
<sequence>MLKAWKRIRNYVKYDLREIIAPSSLPYPPGEEPPEKGWKDFFQTLRLATRDYIDTWKSEEPKSDQEPQGQGEQDETPLSEDLAGVARSGAANLKPMLQQLYRTRAAAYQEAVSSFVQGYREGFAGLPDTDDAECSHWAAQRSILQTNNNNNNNGGGTITNNNNNGGGGATNNNNNGGGATNNNYNSYVAPSTPVPTPSPTPSPPPYCLTPQNALNNQCSCYCPCPSPPPPASPPPPPPYYAPTTPTGGIVNNNNNNGGVMCWQETTTTTITTMVAALSQTTTTMASSVRALRQGNCVHSLERATDVEDIRCNMHIQQQVARMIGYRAIG</sequence>
<name>A0ABR2YNE4_9CHLO</name>
<evidence type="ECO:0000313" key="3">
    <source>
        <dbReference type="Proteomes" id="UP001491310"/>
    </source>
</evidence>
<feature type="compositionally biased region" description="Low complexity" evidence="1">
    <location>
        <begin position="146"/>
        <end position="163"/>
    </location>
</feature>
<keyword evidence="3" id="KW-1185">Reference proteome</keyword>
<proteinExistence type="predicted"/>
<evidence type="ECO:0000313" key="2">
    <source>
        <dbReference type="EMBL" id="KAK9908489.1"/>
    </source>
</evidence>
<feature type="region of interest" description="Disordered" evidence="1">
    <location>
        <begin position="57"/>
        <end position="78"/>
    </location>
</feature>
<feature type="region of interest" description="Disordered" evidence="1">
    <location>
        <begin position="145"/>
        <end position="205"/>
    </location>
</feature>
<feature type="compositionally biased region" description="Pro residues" evidence="1">
    <location>
        <begin position="192"/>
        <end position="205"/>
    </location>
</feature>
<accession>A0ABR2YNE4</accession>
<feature type="compositionally biased region" description="Gly residues" evidence="1">
    <location>
        <begin position="164"/>
        <end position="179"/>
    </location>
</feature>
<dbReference type="EMBL" id="JALJOT010000008">
    <property type="protein sequence ID" value="KAK9908489.1"/>
    <property type="molecule type" value="Genomic_DNA"/>
</dbReference>
<gene>
    <name evidence="2" type="ORF">WJX75_008593</name>
</gene>
<dbReference type="PANTHER" id="PTHR36064">
    <property type="entry name" value="EMBRYO DEFECTIVE 2735"/>
    <property type="match status" value="1"/>
</dbReference>
<organism evidence="2 3">
    <name type="scientific">Coccomyxa subellipsoidea</name>
    <dbReference type="NCBI Taxonomy" id="248742"/>
    <lineage>
        <taxon>Eukaryota</taxon>
        <taxon>Viridiplantae</taxon>
        <taxon>Chlorophyta</taxon>
        <taxon>core chlorophytes</taxon>
        <taxon>Trebouxiophyceae</taxon>
        <taxon>Trebouxiophyceae incertae sedis</taxon>
        <taxon>Coccomyxaceae</taxon>
        <taxon>Coccomyxa</taxon>
    </lineage>
</organism>
<protein>
    <submittedName>
        <fullName evidence="2">Uncharacterized protein</fullName>
    </submittedName>
</protein>
<evidence type="ECO:0000256" key="1">
    <source>
        <dbReference type="SAM" id="MobiDB-lite"/>
    </source>
</evidence>